<proteinExistence type="predicted"/>
<name>A0A0F7X0Q3_CHLPN</name>
<accession>A0A0F7X0Q3</accession>
<gene>
    <name evidence="1" type="ORF">BN1224_DC9_AE_00210</name>
</gene>
<dbReference type="AlphaFoldDB" id="A0A0F7X0Q3"/>
<sequence length="41" mass="4678">MGCDFVTPIYFYAQCYSILPCLGKGSGTLEKISNQIENYFY</sequence>
<dbReference type="EMBL" id="LN847013">
    <property type="protein sequence ID" value="CRI42157.1"/>
    <property type="molecule type" value="Genomic_DNA"/>
</dbReference>
<protein>
    <submittedName>
        <fullName evidence="1">Uncharacterized protein</fullName>
    </submittedName>
</protein>
<evidence type="ECO:0000313" key="1">
    <source>
        <dbReference type="EMBL" id="CRI42157.1"/>
    </source>
</evidence>
<reference evidence="1" key="1">
    <citation type="submission" date="2015-05" db="EMBL/GenBank/DDBJ databases">
        <authorList>
            <person name="Rattei Thomas"/>
        </authorList>
    </citation>
    <scope>NUCLEOTIDE SEQUENCE</scope>
    <source>
        <strain evidence="1">DC9</strain>
    </source>
</reference>
<organism evidence="1">
    <name type="scientific">Chlamydia pneumoniae</name>
    <name type="common">Chlamydophila pneumoniae</name>
    <dbReference type="NCBI Taxonomy" id="83558"/>
    <lineage>
        <taxon>Bacteria</taxon>
        <taxon>Pseudomonadati</taxon>
        <taxon>Chlamydiota</taxon>
        <taxon>Chlamydiia</taxon>
        <taxon>Chlamydiales</taxon>
        <taxon>Chlamydiaceae</taxon>
        <taxon>Chlamydia/Chlamydophila group</taxon>
        <taxon>Chlamydia</taxon>
    </lineage>
</organism>